<protein>
    <recommendedName>
        <fullName evidence="1">At1g61320/AtMIF1 LRR domain-containing protein</fullName>
    </recommendedName>
</protein>
<dbReference type="InterPro" id="IPR032675">
    <property type="entry name" value="LRR_dom_sf"/>
</dbReference>
<dbReference type="AlphaFoldDB" id="A0AAD7BF94"/>
<dbReference type="Pfam" id="PF23622">
    <property type="entry name" value="LRR_At1g61320_AtMIF1"/>
    <property type="match status" value="1"/>
</dbReference>
<organism evidence="2 3">
    <name type="scientific">Roridomyces roridus</name>
    <dbReference type="NCBI Taxonomy" id="1738132"/>
    <lineage>
        <taxon>Eukaryota</taxon>
        <taxon>Fungi</taxon>
        <taxon>Dikarya</taxon>
        <taxon>Basidiomycota</taxon>
        <taxon>Agaricomycotina</taxon>
        <taxon>Agaricomycetes</taxon>
        <taxon>Agaricomycetidae</taxon>
        <taxon>Agaricales</taxon>
        <taxon>Marasmiineae</taxon>
        <taxon>Mycenaceae</taxon>
        <taxon>Roridomyces</taxon>
    </lineage>
</organism>
<gene>
    <name evidence="2" type="ORF">FB45DRAFT_755246</name>
</gene>
<dbReference type="EMBL" id="JARKIF010000018">
    <property type="protein sequence ID" value="KAJ7619309.1"/>
    <property type="molecule type" value="Genomic_DNA"/>
</dbReference>
<accession>A0AAD7BF94</accession>
<evidence type="ECO:0000313" key="2">
    <source>
        <dbReference type="EMBL" id="KAJ7619309.1"/>
    </source>
</evidence>
<sequence length="463" mass="52095">MHPIHRVPSEILSEIFVECLPSKYLDPKPSEAPLLLAAVASGWRNLAIATPRLWSRISLNLDESSRDDSGIIQLFLCWLARSGGSPLSLDVFCGWNRQSPGEYTPKSLSPVLLRALNECSSRWQDIEFSLSPDDFRQLQAKEGLLMLRKLNVTFIGGDEIPSEVPLTIFSNAPALRDVRLSQGIELRDLALPMGQLHRLRTSTLSDAGQLFHILREAPNLVSFETHIETHSMWRTDVRCENLRSLSVYFPHGFWIDILDSLTCPALETLKLDSSGEPSSIELNHLLRFISRSSLRFLSIELPQSDTVDSLPFTDLPECLLAAPRLEQFSVTSLGRAAANDLFGRLSVLDAAEPFLPFLHTLRIGVCPKALWGANRARDWTYDQVLPMLVYRWNVPPGGTLAQLRDFHMDVTDLDYGPDPSLKLPKRNSAVFAQMEALVAEGMKIWIDEARKEGTYIDREDYVC</sequence>
<dbReference type="Proteomes" id="UP001221142">
    <property type="component" value="Unassembled WGS sequence"/>
</dbReference>
<feature type="domain" description="At1g61320/AtMIF1 LRR" evidence="1">
    <location>
        <begin position="166"/>
        <end position="331"/>
    </location>
</feature>
<proteinExistence type="predicted"/>
<dbReference type="Gene3D" id="3.80.10.10">
    <property type="entry name" value="Ribonuclease Inhibitor"/>
    <property type="match status" value="1"/>
</dbReference>
<name>A0AAD7BF94_9AGAR</name>
<reference evidence="2" key="1">
    <citation type="submission" date="2023-03" db="EMBL/GenBank/DDBJ databases">
        <title>Massive genome expansion in bonnet fungi (Mycena s.s.) driven by repeated elements and novel gene families across ecological guilds.</title>
        <authorList>
            <consortium name="Lawrence Berkeley National Laboratory"/>
            <person name="Harder C.B."/>
            <person name="Miyauchi S."/>
            <person name="Viragh M."/>
            <person name="Kuo A."/>
            <person name="Thoen E."/>
            <person name="Andreopoulos B."/>
            <person name="Lu D."/>
            <person name="Skrede I."/>
            <person name="Drula E."/>
            <person name="Henrissat B."/>
            <person name="Morin E."/>
            <person name="Kohler A."/>
            <person name="Barry K."/>
            <person name="LaButti K."/>
            <person name="Morin E."/>
            <person name="Salamov A."/>
            <person name="Lipzen A."/>
            <person name="Mereny Z."/>
            <person name="Hegedus B."/>
            <person name="Baldrian P."/>
            <person name="Stursova M."/>
            <person name="Weitz H."/>
            <person name="Taylor A."/>
            <person name="Grigoriev I.V."/>
            <person name="Nagy L.G."/>
            <person name="Martin F."/>
            <person name="Kauserud H."/>
        </authorList>
    </citation>
    <scope>NUCLEOTIDE SEQUENCE</scope>
    <source>
        <strain evidence="2">9284</strain>
    </source>
</reference>
<evidence type="ECO:0000313" key="3">
    <source>
        <dbReference type="Proteomes" id="UP001221142"/>
    </source>
</evidence>
<dbReference type="SUPFAM" id="SSF52047">
    <property type="entry name" value="RNI-like"/>
    <property type="match status" value="1"/>
</dbReference>
<dbReference type="InterPro" id="IPR055357">
    <property type="entry name" value="LRR_At1g61320_AtMIF1"/>
</dbReference>
<evidence type="ECO:0000259" key="1">
    <source>
        <dbReference type="Pfam" id="PF23622"/>
    </source>
</evidence>
<comment type="caution">
    <text evidence="2">The sequence shown here is derived from an EMBL/GenBank/DDBJ whole genome shotgun (WGS) entry which is preliminary data.</text>
</comment>
<keyword evidence="3" id="KW-1185">Reference proteome</keyword>